<protein>
    <submittedName>
        <fullName evidence="2">Ribosomal protein L7Ae-like RNA K-turn-binding protein</fullName>
    </submittedName>
</protein>
<proteinExistence type="predicted"/>
<evidence type="ECO:0000259" key="1">
    <source>
        <dbReference type="Pfam" id="PF01248"/>
    </source>
</evidence>
<dbReference type="Gene3D" id="3.30.1330.30">
    <property type="match status" value="1"/>
</dbReference>
<dbReference type="RefSeq" id="WP_209456004.1">
    <property type="nucleotide sequence ID" value="NZ_BAAACS010000012.1"/>
</dbReference>
<reference evidence="2 3" key="1">
    <citation type="submission" date="2021-03" db="EMBL/GenBank/DDBJ databases">
        <title>Genomic Encyclopedia of Type Strains, Phase IV (KMG-IV): sequencing the most valuable type-strain genomes for metagenomic binning, comparative biology and taxonomic classification.</title>
        <authorList>
            <person name="Goeker M."/>
        </authorList>
    </citation>
    <scope>NUCLEOTIDE SEQUENCE [LARGE SCALE GENOMIC DNA]</scope>
    <source>
        <strain evidence="2 3">DSM 1289</strain>
    </source>
</reference>
<dbReference type="SUPFAM" id="SSF55315">
    <property type="entry name" value="L30e-like"/>
    <property type="match status" value="1"/>
</dbReference>
<feature type="domain" description="Ribosomal protein eL8/eL30/eS12/Gadd45" evidence="1">
    <location>
        <begin position="14"/>
        <end position="98"/>
    </location>
</feature>
<dbReference type="EMBL" id="JAGGJX010000001">
    <property type="protein sequence ID" value="MBP1854495.1"/>
    <property type="molecule type" value="Genomic_DNA"/>
</dbReference>
<name>A0ABS4E973_9FIRM</name>
<organism evidence="2 3">
    <name type="scientific">Metaclostridioides mangenotii</name>
    <dbReference type="NCBI Taxonomy" id="1540"/>
    <lineage>
        <taxon>Bacteria</taxon>
        <taxon>Bacillati</taxon>
        <taxon>Bacillota</taxon>
        <taxon>Clostridia</taxon>
        <taxon>Peptostreptococcales</taxon>
        <taxon>Peptostreptococcaceae</taxon>
        <taxon>Metaclostridioides</taxon>
    </lineage>
</organism>
<accession>A0ABS4E973</accession>
<evidence type="ECO:0000313" key="3">
    <source>
        <dbReference type="Proteomes" id="UP000767291"/>
    </source>
</evidence>
<dbReference type="Pfam" id="PF01248">
    <property type="entry name" value="Ribosomal_L7Ae"/>
    <property type="match status" value="1"/>
</dbReference>
<dbReference type="InterPro" id="IPR029064">
    <property type="entry name" value="Ribosomal_eL30-like_sf"/>
</dbReference>
<dbReference type="InterPro" id="IPR004038">
    <property type="entry name" value="Ribosomal_eL8/eL30/eS12/Gad45"/>
</dbReference>
<gene>
    <name evidence="2" type="ORF">J2Z43_000885</name>
</gene>
<keyword evidence="3" id="KW-1185">Reference proteome</keyword>
<comment type="caution">
    <text evidence="2">The sequence shown here is derived from an EMBL/GenBank/DDBJ whole genome shotgun (WGS) entry which is preliminary data.</text>
</comment>
<dbReference type="Proteomes" id="UP000767291">
    <property type="component" value="Unassembled WGS sequence"/>
</dbReference>
<evidence type="ECO:0000313" key="2">
    <source>
        <dbReference type="EMBL" id="MBP1854495.1"/>
    </source>
</evidence>
<sequence>MINNVDKSKKVCSFIGLAMRAGKVVSGDDSTLLELKKGRVKLVLIAEDASKNTQKLFKDKSSYRNIPYIICLTKNDMGLSMGKSPRAVVGIKDEGFADSIKRLMEV</sequence>